<reference evidence="1" key="1">
    <citation type="submission" date="2023-03" db="UniProtKB">
        <authorList>
            <consortium name="EnsemblPlants"/>
        </authorList>
    </citation>
    <scope>IDENTIFICATION</scope>
</reference>
<dbReference type="AlphaFoldDB" id="A0A9I9EDL2"/>
<proteinExistence type="predicted"/>
<sequence length="33" mass="3952">MSAELTRRKSKYEDFERFEEDELEAPIVSTTDE</sequence>
<dbReference type="Gramene" id="MELO3C032316.2.1">
    <property type="protein sequence ID" value="MELO3C032316.2.1"/>
    <property type="gene ID" value="MELO3C032316.2"/>
</dbReference>
<accession>A0A9I9EDL2</accession>
<dbReference type="EnsemblPlants" id="MELO3C032316.2.1">
    <property type="protein sequence ID" value="MELO3C032316.2.1"/>
    <property type="gene ID" value="MELO3C032316.2"/>
</dbReference>
<protein>
    <submittedName>
        <fullName evidence="1">Uncharacterized protein</fullName>
    </submittedName>
</protein>
<organism evidence="1">
    <name type="scientific">Cucumis melo</name>
    <name type="common">Muskmelon</name>
    <dbReference type="NCBI Taxonomy" id="3656"/>
    <lineage>
        <taxon>Eukaryota</taxon>
        <taxon>Viridiplantae</taxon>
        <taxon>Streptophyta</taxon>
        <taxon>Embryophyta</taxon>
        <taxon>Tracheophyta</taxon>
        <taxon>Spermatophyta</taxon>
        <taxon>Magnoliopsida</taxon>
        <taxon>eudicotyledons</taxon>
        <taxon>Gunneridae</taxon>
        <taxon>Pentapetalae</taxon>
        <taxon>rosids</taxon>
        <taxon>fabids</taxon>
        <taxon>Cucurbitales</taxon>
        <taxon>Cucurbitaceae</taxon>
        <taxon>Benincaseae</taxon>
        <taxon>Cucumis</taxon>
    </lineage>
</organism>
<evidence type="ECO:0000313" key="1">
    <source>
        <dbReference type="EnsemblPlants" id="MELO3C032316.2.1"/>
    </source>
</evidence>
<name>A0A9I9EDL2_CUCME</name>